<organism evidence="1">
    <name type="scientific">freshwater metagenome</name>
    <dbReference type="NCBI Taxonomy" id="449393"/>
    <lineage>
        <taxon>unclassified sequences</taxon>
        <taxon>metagenomes</taxon>
        <taxon>ecological metagenomes</taxon>
    </lineage>
</organism>
<dbReference type="EMBL" id="CAFBLX010000360">
    <property type="protein sequence ID" value="CAB4920643.1"/>
    <property type="molecule type" value="Genomic_DNA"/>
</dbReference>
<dbReference type="AlphaFoldDB" id="A0A6J7HT51"/>
<name>A0A6J7HT51_9ZZZZ</name>
<evidence type="ECO:0000313" key="1">
    <source>
        <dbReference type="EMBL" id="CAB4920643.1"/>
    </source>
</evidence>
<accession>A0A6J7HT51</accession>
<reference evidence="1" key="1">
    <citation type="submission" date="2020-05" db="EMBL/GenBank/DDBJ databases">
        <authorList>
            <person name="Chiriac C."/>
            <person name="Salcher M."/>
            <person name="Ghai R."/>
            <person name="Kavagutti S V."/>
        </authorList>
    </citation>
    <scope>NUCLEOTIDE SEQUENCE</scope>
</reference>
<sequence>MGDLVGTNVNSLAVSMQQWRNLSEQAAAGALEIPEGVAFQCDQACAEYLRHLNGMLQKTEFLVDIDAFGTLPSARQLGRKFKRLADGEERSAAVAIRQHIEVIELMRSVFRRYFVDTEEVDQSVGARVGEIGAALGE</sequence>
<protein>
    <submittedName>
        <fullName evidence="1">Unannotated protein</fullName>
    </submittedName>
</protein>
<gene>
    <name evidence="1" type="ORF">UFOPK3472_03557</name>
</gene>
<proteinExistence type="predicted"/>